<reference evidence="1" key="1">
    <citation type="submission" date="2022-01" db="EMBL/GenBank/DDBJ databases">
        <title>Genome Sequence Resource for Two Populations of Ditylenchus destructor, the Migratory Endoparasitic Phytonematode.</title>
        <authorList>
            <person name="Zhang H."/>
            <person name="Lin R."/>
            <person name="Xie B."/>
        </authorList>
    </citation>
    <scope>NUCLEOTIDE SEQUENCE</scope>
    <source>
        <strain evidence="1">BazhouSP</strain>
    </source>
</reference>
<accession>A0AAD4R2G0</accession>
<name>A0AAD4R2G0_9BILA</name>
<proteinExistence type="predicted"/>
<evidence type="ECO:0000313" key="1">
    <source>
        <dbReference type="EMBL" id="KAI1705181.1"/>
    </source>
</evidence>
<evidence type="ECO:0000313" key="2">
    <source>
        <dbReference type="Proteomes" id="UP001201812"/>
    </source>
</evidence>
<comment type="caution">
    <text evidence="1">The sequence shown here is derived from an EMBL/GenBank/DDBJ whole genome shotgun (WGS) entry which is preliminary data.</text>
</comment>
<sequence length="156" mass="17234">MTLLTRQIQEECPRVEPDSPDETFCKALEGKFDVFAKAYFRHIDDPEVDPCKVAGVCSAKSVGFENLVKLSNVFAQSNKTVACEECNGVVALFDGGLLGPYNTAEKLAKGFQDTCSRPPASEGPVCKALKRKFLVFTKEYFRHREGHPEVAPCKVV</sequence>
<protein>
    <submittedName>
        <fullName evidence="1">Uncharacterized protein</fullName>
    </submittedName>
</protein>
<dbReference type="AlphaFoldDB" id="A0AAD4R2G0"/>
<keyword evidence="2" id="KW-1185">Reference proteome</keyword>
<dbReference type="Proteomes" id="UP001201812">
    <property type="component" value="Unassembled WGS sequence"/>
</dbReference>
<gene>
    <name evidence="1" type="ORF">DdX_13786</name>
</gene>
<organism evidence="1 2">
    <name type="scientific">Ditylenchus destructor</name>
    <dbReference type="NCBI Taxonomy" id="166010"/>
    <lineage>
        <taxon>Eukaryota</taxon>
        <taxon>Metazoa</taxon>
        <taxon>Ecdysozoa</taxon>
        <taxon>Nematoda</taxon>
        <taxon>Chromadorea</taxon>
        <taxon>Rhabditida</taxon>
        <taxon>Tylenchina</taxon>
        <taxon>Tylenchomorpha</taxon>
        <taxon>Sphaerularioidea</taxon>
        <taxon>Anguinidae</taxon>
        <taxon>Anguininae</taxon>
        <taxon>Ditylenchus</taxon>
    </lineage>
</organism>
<dbReference type="EMBL" id="JAKKPZ010000059">
    <property type="protein sequence ID" value="KAI1705181.1"/>
    <property type="molecule type" value="Genomic_DNA"/>
</dbReference>